<dbReference type="GO" id="GO:0004567">
    <property type="term" value="F:beta-mannosidase activity"/>
    <property type="evidence" value="ECO:0007669"/>
    <property type="project" value="UniProtKB-EC"/>
</dbReference>
<evidence type="ECO:0000259" key="14">
    <source>
        <dbReference type="Pfam" id="PF17753"/>
    </source>
</evidence>
<dbReference type="Gene3D" id="3.20.20.80">
    <property type="entry name" value="Glycosidases"/>
    <property type="match status" value="1"/>
</dbReference>
<dbReference type="AlphaFoldDB" id="A0AAD7ENZ5"/>
<evidence type="ECO:0000313" key="18">
    <source>
        <dbReference type="Proteomes" id="UP001218218"/>
    </source>
</evidence>
<evidence type="ECO:0000256" key="10">
    <source>
        <dbReference type="ARBA" id="ARBA00038429"/>
    </source>
</evidence>
<evidence type="ECO:0000256" key="9">
    <source>
        <dbReference type="ARBA" id="ARBA00023295"/>
    </source>
</evidence>
<evidence type="ECO:0000259" key="15">
    <source>
        <dbReference type="Pfam" id="PF17786"/>
    </source>
</evidence>
<evidence type="ECO:0000256" key="6">
    <source>
        <dbReference type="ARBA" id="ARBA00022525"/>
    </source>
</evidence>
<comment type="similarity">
    <text evidence="10">Belongs to the glycosyl hydrolase 2 family. Beta-mannosidase B subfamily.</text>
</comment>
<reference evidence="17" key="1">
    <citation type="submission" date="2023-03" db="EMBL/GenBank/DDBJ databases">
        <title>Massive genome expansion in bonnet fungi (Mycena s.s.) driven by repeated elements and novel gene families across ecological guilds.</title>
        <authorList>
            <consortium name="Lawrence Berkeley National Laboratory"/>
            <person name="Harder C.B."/>
            <person name="Miyauchi S."/>
            <person name="Viragh M."/>
            <person name="Kuo A."/>
            <person name="Thoen E."/>
            <person name="Andreopoulos B."/>
            <person name="Lu D."/>
            <person name="Skrede I."/>
            <person name="Drula E."/>
            <person name="Henrissat B."/>
            <person name="Morin E."/>
            <person name="Kohler A."/>
            <person name="Barry K."/>
            <person name="LaButti K."/>
            <person name="Morin E."/>
            <person name="Salamov A."/>
            <person name="Lipzen A."/>
            <person name="Mereny Z."/>
            <person name="Hegedus B."/>
            <person name="Baldrian P."/>
            <person name="Stursova M."/>
            <person name="Weitz H."/>
            <person name="Taylor A."/>
            <person name="Grigoriev I.V."/>
            <person name="Nagy L.G."/>
            <person name="Martin F."/>
            <person name="Kauserud H."/>
        </authorList>
    </citation>
    <scope>NUCLEOTIDE SEQUENCE</scope>
    <source>
        <strain evidence="17">CBHHK002</strain>
    </source>
</reference>
<evidence type="ECO:0000256" key="11">
    <source>
        <dbReference type="ARBA" id="ARBA00041069"/>
    </source>
</evidence>
<comment type="subunit">
    <text evidence="4">Homodimer.</text>
</comment>
<evidence type="ECO:0000256" key="7">
    <source>
        <dbReference type="ARBA" id="ARBA00022801"/>
    </source>
</evidence>
<dbReference type="InterPro" id="IPR050887">
    <property type="entry name" value="Beta-mannosidase_GH2"/>
</dbReference>
<dbReference type="InterPro" id="IPR006102">
    <property type="entry name" value="Ig-like_GH2"/>
</dbReference>
<dbReference type="InterPro" id="IPR017853">
    <property type="entry name" value="GH"/>
</dbReference>
<dbReference type="Pfam" id="PF17786">
    <property type="entry name" value="Mannosidase_ig"/>
    <property type="match status" value="1"/>
</dbReference>
<dbReference type="GO" id="GO:0005576">
    <property type="term" value="C:extracellular region"/>
    <property type="evidence" value="ECO:0007669"/>
    <property type="project" value="UniProtKB-SubCell"/>
</dbReference>
<keyword evidence="18" id="KW-1185">Reference proteome</keyword>
<dbReference type="InterPro" id="IPR054593">
    <property type="entry name" value="Beta-mannosidase-like_N2"/>
</dbReference>
<proteinExistence type="inferred from homology"/>
<feature type="domain" description="Mannosidase Ig/CBM-like" evidence="15">
    <location>
        <begin position="699"/>
        <end position="800"/>
    </location>
</feature>
<dbReference type="Pfam" id="PF00703">
    <property type="entry name" value="Glyco_hydro_2"/>
    <property type="match status" value="1"/>
</dbReference>
<evidence type="ECO:0000256" key="1">
    <source>
        <dbReference type="ARBA" id="ARBA00000829"/>
    </source>
</evidence>
<dbReference type="PANTHER" id="PTHR43730">
    <property type="entry name" value="BETA-MANNOSIDASE"/>
    <property type="match status" value="1"/>
</dbReference>
<comment type="pathway">
    <text evidence="3">Glycan metabolism; N-glycan degradation.</text>
</comment>
<keyword evidence="7 17" id="KW-0378">Hydrolase</keyword>
<dbReference type="Gene3D" id="2.60.40.10">
    <property type="entry name" value="Immunoglobulins"/>
    <property type="match status" value="2"/>
</dbReference>
<dbReference type="GO" id="GO:0006516">
    <property type="term" value="P:glycoprotein catabolic process"/>
    <property type="evidence" value="ECO:0007669"/>
    <property type="project" value="TreeGrafter"/>
</dbReference>
<name>A0AAD7ENZ5_9AGAR</name>
<gene>
    <name evidence="17" type="ORF">DFH08DRAFT_783015</name>
</gene>
<feature type="domain" description="Beta-mannosidase Ig-fold" evidence="14">
    <location>
        <begin position="807"/>
        <end position="862"/>
    </location>
</feature>
<dbReference type="SUPFAM" id="SSF51445">
    <property type="entry name" value="(Trans)glycosidases"/>
    <property type="match status" value="1"/>
</dbReference>
<dbReference type="Pfam" id="PF22666">
    <property type="entry name" value="Glyco_hydro_2_N2"/>
    <property type="match status" value="1"/>
</dbReference>
<protein>
    <recommendedName>
        <fullName evidence="11">Beta-mannosidase B</fullName>
        <ecNumber evidence="5">3.2.1.25</ecNumber>
    </recommendedName>
    <alternativeName>
        <fullName evidence="12">Mannanase B</fullName>
    </alternativeName>
</protein>
<dbReference type="InterPro" id="IPR036156">
    <property type="entry name" value="Beta-gal/glucu_dom_sf"/>
</dbReference>
<evidence type="ECO:0000259" key="16">
    <source>
        <dbReference type="Pfam" id="PF22666"/>
    </source>
</evidence>
<comment type="caution">
    <text evidence="17">The sequence shown here is derived from an EMBL/GenBank/DDBJ whole genome shotgun (WGS) entry which is preliminary data.</text>
</comment>
<dbReference type="InterPro" id="IPR013783">
    <property type="entry name" value="Ig-like_fold"/>
</dbReference>
<sequence>MSRIRNLELSSNWSWKQRETSVESVLDEAGADGWKTAQAYPSEIHVELLKAGLIPDPYLGFNENKVQWIGKVEWMYKCTFEYTADSHETHALLEFLGLDTLCDVYLNGQKILVADNQFQTHVVPLELSSLKPQNILFLHFKSALHLAKKLEAEMGKVRAGSTNLGDPSRVYVRKAQYDWRWDWGPQLMTCGPYRPITLKTYSARLQEVQTHALLSDENAPSLKVDVTLEPAPLDASLRVVLSDASNKTVLKSEDMPVSGSSLASAVAWDLKGVVEPWWPVGYGEQNLYTVSVLLLSANGQTLDESTTRVGFRRVALVQEPLEEPDQYGTGTSFLFEVNGVRIFAGGSNWVPADNFLTTIAPERFRAWLTLLRDGNQNMVRLWGGGVYEPDVFYDVCDELGILVWQDFQFACGVYPAHDSFVASVRKEAEDNVRRLRHHPSIALFCGNNEDYQMVNQWGDVPSLPAVKLYEEVFPEVVAALTGPQPIPYHRGSPYGGKGWDTADPTVGDVHQWNIWGGKEFPYHDYVKLGGRFVSEFGIPSHPEMKTIEYWMDGAGAEQRHAQSALMAQHCRAGTFERRFAILMNDNLRVTEDLETYVYNTRLMASEGVGYAYQVWRRKWGGPGKQYTGGVLVWQLNDCWPVTSWAIADYFLRPKPIYFTIARQLATYSVGVLRTVIKNRSNDRPAQYYEYGNFQSYGATLEIWGTNASLAARSATLELHYVDLKSTWTHTETHAVTLHPNQATELLSIPCPGPPRDAAAPSPTADEQFTTTHTVVAGARLLDAESGAVLARFADWPQPFRFVEPVLLRDPKLRVEVDGATGKVTVSAERPVKGLWLSALGDGADVKWSDNALDVMPGDPQVVVAQGLNGRGVGVAFLGKEKTHKP</sequence>
<dbReference type="SUPFAM" id="SSF49303">
    <property type="entry name" value="beta-Galactosidase/glucuronidase domain"/>
    <property type="match status" value="2"/>
</dbReference>
<comment type="catalytic activity">
    <reaction evidence="1">
        <text>Hydrolysis of terminal, non-reducing beta-D-mannose residues in beta-D-mannosides.</text>
        <dbReference type="EC" id="3.2.1.25"/>
    </reaction>
</comment>
<dbReference type="Gene3D" id="2.60.120.260">
    <property type="entry name" value="Galactose-binding domain-like"/>
    <property type="match status" value="1"/>
</dbReference>
<evidence type="ECO:0000313" key="17">
    <source>
        <dbReference type="EMBL" id="KAJ7342620.1"/>
    </source>
</evidence>
<comment type="subcellular location">
    <subcellularLocation>
        <location evidence="2">Secreted</location>
    </subcellularLocation>
</comment>
<evidence type="ECO:0000256" key="3">
    <source>
        <dbReference type="ARBA" id="ARBA00004740"/>
    </source>
</evidence>
<dbReference type="FunFam" id="3.20.20.80:FF:000050">
    <property type="entry name" value="Beta-mannosidase B"/>
    <property type="match status" value="1"/>
</dbReference>
<dbReference type="PANTHER" id="PTHR43730:SF1">
    <property type="entry name" value="BETA-MANNOSIDASE"/>
    <property type="match status" value="1"/>
</dbReference>
<evidence type="ECO:0000256" key="4">
    <source>
        <dbReference type="ARBA" id="ARBA00011738"/>
    </source>
</evidence>
<feature type="domain" description="Glycoside hydrolase family 2 immunoglobulin-like beta-sandwich" evidence="13">
    <location>
        <begin position="204"/>
        <end position="312"/>
    </location>
</feature>
<dbReference type="Pfam" id="PF17753">
    <property type="entry name" value="Ig_mannosidase"/>
    <property type="match status" value="1"/>
</dbReference>
<evidence type="ECO:0000256" key="2">
    <source>
        <dbReference type="ARBA" id="ARBA00004613"/>
    </source>
</evidence>
<keyword evidence="8" id="KW-0325">Glycoprotein</keyword>
<dbReference type="SUPFAM" id="SSF49785">
    <property type="entry name" value="Galactose-binding domain-like"/>
    <property type="match status" value="1"/>
</dbReference>
<dbReference type="EC" id="3.2.1.25" evidence="5"/>
<keyword evidence="6" id="KW-0964">Secreted</keyword>
<dbReference type="GO" id="GO:0005975">
    <property type="term" value="P:carbohydrate metabolic process"/>
    <property type="evidence" value="ECO:0007669"/>
    <property type="project" value="InterPro"/>
</dbReference>
<dbReference type="InterPro" id="IPR008979">
    <property type="entry name" value="Galactose-bd-like_sf"/>
</dbReference>
<evidence type="ECO:0000256" key="8">
    <source>
        <dbReference type="ARBA" id="ARBA00023180"/>
    </source>
</evidence>
<dbReference type="Proteomes" id="UP001218218">
    <property type="component" value="Unassembled WGS sequence"/>
</dbReference>
<dbReference type="EMBL" id="JARIHO010000025">
    <property type="protein sequence ID" value="KAJ7342620.1"/>
    <property type="molecule type" value="Genomic_DNA"/>
</dbReference>
<evidence type="ECO:0000256" key="12">
    <source>
        <dbReference type="ARBA" id="ARBA00041614"/>
    </source>
</evidence>
<evidence type="ECO:0000256" key="5">
    <source>
        <dbReference type="ARBA" id="ARBA00012754"/>
    </source>
</evidence>
<organism evidence="17 18">
    <name type="scientific">Mycena albidolilacea</name>
    <dbReference type="NCBI Taxonomy" id="1033008"/>
    <lineage>
        <taxon>Eukaryota</taxon>
        <taxon>Fungi</taxon>
        <taxon>Dikarya</taxon>
        <taxon>Basidiomycota</taxon>
        <taxon>Agaricomycotina</taxon>
        <taxon>Agaricomycetes</taxon>
        <taxon>Agaricomycetidae</taxon>
        <taxon>Agaricales</taxon>
        <taxon>Marasmiineae</taxon>
        <taxon>Mycenaceae</taxon>
        <taxon>Mycena</taxon>
    </lineage>
</organism>
<dbReference type="InterPro" id="IPR041447">
    <property type="entry name" value="Mannosidase_ig"/>
</dbReference>
<accession>A0AAD7ENZ5</accession>
<dbReference type="InterPro" id="IPR041625">
    <property type="entry name" value="Beta-mannosidase_Ig"/>
</dbReference>
<feature type="domain" description="Beta-mannosidase-like galactose-binding" evidence="16">
    <location>
        <begin position="24"/>
        <end position="194"/>
    </location>
</feature>
<evidence type="ECO:0000259" key="13">
    <source>
        <dbReference type="Pfam" id="PF00703"/>
    </source>
</evidence>
<keyword evidence="9" id="KW-0326">Glycosidase</keyword>